<dbReference type="AlphaFoldDB" id="A0A7E6F737"/>
<dbReference type="RefSeq" id="XP_036363125.1">
    <property type="nucleotide sequence ID" value="XM_036507232.1"/>
</dbReference>
<dbReference type="SUPFAM" id="SSF74853">
    <property type="entry name" value="Lamin A/C globular tail domain"/>
    <property type="match status" value="1"/>
</dbReference>
<evidence type="ECO:0000313" key="3">
    <source>
        <dbReference type="RefSeq" id="XP_036363125.1"/>
    </source>
</evidence>
<gene>
    <name evidence="3" type="primary">LOC115217282</name>
</gene>
<dbReference type="Pfam" id="PF00932">
    <property type="entry name" value="LTD"/>
    <property type="match status" value="1"/>
</dbReference>
<dbReference type="InterPro" id="IPR042840">
    <property type="entry name" value="LMNTD1"/>
</dbReference>
<dbReference type="PANTHER" id="PTHR47012:SF3">
    <property type="entry name" value="LAMIN TAIL DOMAIN CONTAINING 1"/>
    <property type="match status" value="1"/>
</dbReference>
<dbReference type="KEGG" id="osn:115217282"/>
<evidence type="ECO:0000259" key="1">
    <source>
        <dbReference type="PROSITE" id="PS51841"/>
    </source>
</evidence>
<dbReference type="Proteomes" id="UP000515154">
    <property type="component" value="Linkage group LG11"/>
</dbReference>
<dbReference type="InterPro" id="IPR001322">
    <property type="entry name" value="Lamin_tail_dom"/>
</dbReference>
<feature type="domain" description="LTD" evidence="1">
    <location>
        <begin position="94"/>
        <end position="222"/>
    </location>
</feature>
<dbReference type="PROSITE" id="PS51841">
    <property type="entry name" value="LTD"/>
    <property type="match status" value="1"/>
</dbReference>
<proteinExistence type="predicted"/>
<dbReference type="GO" id="GO:0005737">
    <property type="term" value="C:cytoplasm"/>
    <property type="evidence" value="ECO:0007669"/>
    <property type="project" value="TreeGrafter"/>
</dbReference>
<accession>A0A7E6F737</accession>
<sequence length="398" mass="45874">MYSHAGRRSIETDVDYRENIFFDHTRSKSFNISRTYTQTFNTGFRPWDFSSPSDFIEGKSSEQIFSSKTSNPTKSAELWQHVSKYYEKLKYNDYATKYPSSALAHFSILEVDPNGKFIRLYNSEGKEMEIGNHIIQQNFEGEPIVIFKFPSQAKFPRNSIMTVWASSTHTDINNQSPLDYLFKEQPSWATESDVTTILCNPKGQAIAWTNPFMKTSKMTLKKSLHETIPDTEEVQTVEPEMDKIVSKKSTKVTANKRARPKVTWNVNHIKHPYGLPSGHDCHPCSELKEVKELPVSTVRNRNASIFSLISKCRIKNSAMIARASCNSVSQNFECSKVPDNFLKCEIYSTSSKAFLNSLAYLCWFHIITKERIETKNKKKKIRETLPNPRKSLFLFYVL</sequence>
<dbReference type="PANTHER" id="PTHR47012">
    <property type="entry name" value="LAMIN TAIL DOMAIN-CONTAINING PROTEIN 1"/>
    <property type="match status" value="1"/>
</dbReference>
<dbReference type="InterPro" id="IPR036415">
    <property type="entry name" value="Lamin_tail_dom_sf"/>
</dbReference>
<protein>
    <submittedName>
        <fullName evidence="3">Lamin tail domain-containing protein 1-like isoform X1</fullName>
    </submittedName>
</protein>
<organism evidence="2 3">
    <name type="scientific">Octopus sinensis</name>
    <name type="common">East Asian common octopus</name>
    <dbReference type="NCBI Taxonomy" id="2607531"/>
    <lineage>
        <taxon>Eukaryota</taxon>
        <taxon>Metazoa</taxon>
        <taxon>Spiralia</taxon>
        <taxon>Lophotrochozoa</taxon>
        <taxon>Mollusca</taxon>
        <taxon>Cephalopoda</taxon>
        <taxon>Coleoidea</taxon>
        <taxon>Octopodiformes</taxon>
        <taxon>Octopoda</taxon>
        <taxon>Incirrata</taxon>
        <taxon>Octopodidae</taxon>
        <taxon>Octopus</taxon>
    </lineage>
</organism>
<name>A0A7E6F737_9MOLL</name>
<dbReference type="Gene3D" id="2.60.40.1260">
    <property type="entry name" value="Lamin Tail domain"/>
    <property type="match status" value="1"/>
</dbReference>
<dbReference type="GO" id="GO:0005635">
    <property type="term" value="C:nuclear envelope"/>
    <property type="evidence" value="ECO:0007669"/>
    <property type="project" value="TreeGrafter"/>
</dbReference>
<evidence type="ECO:0000313" key="2">
    <source>
        <dbReference type="Proteomes" id="UP000515154"/>
    </source>
</evidence>
<keyword evidence="2" id="KW-1185">Reference proteome</keyword>
<reference evidence="3" key="1">
    <citation type="submission" date="2025-08" db="UniProtKB">
        <authorList>
            <consortium name="RefSeq"/>
        </authorList>
    </citation>
    <scope>IDENTIFICATION</scope>
</reference>